<dbReference type="KEGG" id="rhl:LPU83_1738"/>
<sequence>MKDSFWVYGGVPPFSRFSLGWHQAEVEAGRKHATVRLKTKRKVVKLKLPQWDELVTKGGVKHV</sequence>
<protein>
    <submittedName>
        <fullName evidence="1">Uncharacterized protein</fullName>
    </submittedName>
</protein>
<proteinExistence type="predicted"/>
<organism evidence="1 2">
    <name type="scientific">Rhizobium favelukesii</name>
    <dbReference type="NCBI Taxonomy" id="348824"/>
    <lineage>
        <taxon>Bacteria</taxon>
        <taxon>Pseudomonadati</taxon>
        <taxon>Pseudomonadota</taxon>
        <taxon>Alphaproteobacteria</taxon>
        <taxon>Hyphomicrobiales</taxon>
        <taxon>Rhizobiaceae</taxon>
        <taxon>Rhizobium/Agrobacterium group</taxon>
        <taxon>Rhizobium</taxon>
    </lineage>
</organism>
<dbReference type="EMBL" id="HG916852">
    <property type="protein sequence ID" value="CDM57403.1"/>
    <property type="molecule type" value="Genomic_DNA"/>
</dbReference>
<evidence type="ECO:0000313" key="2">
    <source>
        <dbReference type="Proteomes" id="UP000019443"/>
    </source>
</evidence>
<gene>
    <name evidence="1" type="ORF">LPU83_1738</name>
</gene>
<dbReference type="HOGENOM" id="CLU_2882897_0_0_5"/>
<dbReference type="PATRIC" id="fig|348824.6.peg.1867"/>
<keyword evidence="2" id="KW-1185">Reference proteome</keyword>
<dbReference type="RefSeq" id="WP_037069501.1">
    <property type="nucleotide sequence ID" value="NZ_HG916852.1"/>
</dbReference>
<reference evidence="1" key="1">
    <citation type="submission" date="2013-11" db="EMBL/GenBank/DDBJ databases">
        <title>Draft genome sequence of the broad-host-range Rhizobium sp. LPU83 strain, a member of the low-genetic diversity Oregon-like Rhizobium sp. group.</title>
        <authorList>
            <person name="Wibberg D."/>
            <person name="Puehler A."/>
            <person name="Schlueter A."/>
        </authorList>
    </citation>
    <scope>NUCLEOTIDE SEQUENCE [LARGE SCALE GENOMIC DNA]</scope>
    <source>
        <strain evidence="1">LPU83</strain>
    </source>
</reference>
<dbReference type="AlphaFoldDB" id="W6RFD5"/>
<dbReference type="Proteomes" id="UP000019443">
    <property type="component" value="Chromosome"/>
</dbReference>
<accession>W6RFD5</accession>
<evidence type="ECO:0000313" key="1">
    <source>
        <dbReference type="EMBL" id="CDM57403.1"/>
    </source>
</evidence>
<name>W6RFD5_9HYPH</name>